<organism evidence="3 4">
    <name type="scientific">Salinimonas iocasae</name>
    <dbReference type="NCBI Taxonomy" id="2572577"/>
    <lineage>
        <taxon>Bacteria</taxon>
        <taxon>Pseudomonadati</taxon>
        <taxon>Pseudomonadota</taxon>
        <taxon>Gammaproteobacteria</taxon>
        <taxon>Alteromonadales</taxon>
        <taxon>Alteromonadaceae</taxon>
        <taxon>Alteromonas/Salinimonas group</taxon>
        <taxon>Salinimonas</taxon>
    </lineage>
</organism>
<dbReference type="RefSeq" id="WP_139756483.1">
    <property type="nucleotide sequence ID" value="NZ_CP039852.1"/>
</dbReference>
<feature type="domain" description="BD-FAE-like" evidence="2">
    <location>
        <begin position="76"/>
        <end position="253"/>
    </location>
</feature>
<protein>
    <submittedName>
        <fullName evidence="3">Alpha/beta hydrolase</fullName>
    </submittedName>
</protein>
<dbReference type="SUPFAM" id="SSF53474">
    <property type="entry name" value="alpha/beta-Hydrolases"/>
    <property type="match status" value="1"/>
</dbReference>
<evidence type="ECO:0000313" key="3">
    <source>
        <dbReference type="EMBL" id="QCZ93739.1"/>
    </source>
</evidence>
<gene>
    <name evidence="3" type="ORF">FBQ74_09645</name>
</gene>
<evidence type="ECO:0000259" key="2">
    <source>
        <dbReference type="Pfam" id="PF20434"/>
    </source>
</evidence>
<dbReference type="InterPro" id="IPR049492">
    <property type="entry name" value="BD-FAE-like_dom"/>
</dbReference>
<dbReference type="PANTHER" id="PTHR48081">
    <property type="entry name" value="AB HYDROLASE SUPERFAMILY PROTEIN C4A8.06C"/>
    <property type="match status" value="1"/>
</dbReference>
<evidence type="ECO:0000256" key="1">
    <source>
        <dbReference type="ARBA" id="ARBA00022801"/>
    </source>
</evidence>
<dbReference type="KEGG" id="salk:FBQ74_09645"/>
<dbReference type="InterPro" id="IPR029058">
    <property type="entry name" value="AB_hydrolase_fold"/>
</dbReference>
<keyword evidence="1 3" id="KW-0378">Hydrolase</keyword>
<reference evidence="3 4" key="1">
    <citation type="submission" date="2019-04" db="EMBL/GenBank/DDBJ databases">
        <title>Salinimonas iocasae sp. nov., a halophilic bacterium isolated from the outer tube casing of tubeworms in Okinawa Trough.</title>
        <authorList>
            <person name="Zhang H."/>
            <person name="Wang H."/>
            <person name="Li C."/>
        </authorList>
    </citation>
    <scope>NUCLEOTIDE SEQUENCE [LARGE SCALE GENOMIC DNA]</scope>
    <source>
        <strain evidence="3 4">KX18D6</strain>
    </source>
</reference>
<keyword evidence="4" id="KW-1185">Reference proteome</keyword>
<dbReference type="OrthoDB" id="255603at2"/>
<dbReference type="Gene3D" id="3.40.50.1820">
    <property type="entry name" value="alpha/beta hydrolase"/>
    <property type="match status" value="1"/>
</dbReference>
<proteinExistence type="predicted"/>
<dbReference type="PROSITE" id="PS51257">
    <property type="entry name" value="PROKAR_LIPOPROTEIN"/>
    <property type="match status" value="1"/>
</dbReference>
<dbReference type="Proteomes" id="UP000304912">
    <property type="component" value="Chromosome"/>
</dbReference>
<evidence type="ECO:0000313" key="4">
    <source>
        <dbReference type="Proteomes" id="UP000304912"/>
    </source>
</evidence>
<dbReference type="InterPro" id="IPR050300">
    <property type="entry name" value="GDXG_lipolytic_enzyme"/>
</dbReference>
<dbReference type="EMBL" id="CP039852">
    <property type="protein sequence ID" value="QCZ93739.1"/>
    <property type="molecule type" value="Genomic_DNA"/>
</dbReference>
<name>A0A5B7YGV3_9ALTE</name>
<dbReference type="Pfam" id="PF20434">
    <property type="entry name" value="BD-FAE"/>
    <property type="match status" value="1"/>
</dbReference>
<sequence>MRVGFLLAIVMSVSGCQLAKSPEKTGSVDSGEEIVTAWGAYPSAQAVSFSDVLALRYDKPSVTLQYGNEPLQFGKLWLPDGFSTPPPLVIFVHGGCWLSAYDIEHSYALATALKQAGFAVWAVEYRRTGDPGGVWPGSLEDVLRAIDFIHTQTQIKFDRERVTLAGHSAGGHLAMLAVQASDRNIEHTIGLAPIIDIEKYAMGNNSCQRATIDFMGGTPEQRPSQYRSASLTGAQFQQDVTIFTGDKDSIVPLPDNPLPDVPFISVNNAGHFDWLHPGTPAFAAFIEQLENK</sequence>
<dbReference type="AlphaFoldDB" id="A0A5B7YGV3"/>
<accession>A0A5B7YGV3</accession>
<dbReference type="GO" id="GO:0016787">
    <property type="term" value="F:hydrolase activity"/>
    <property type="evidence" value="ECO:0007669"/>
    <property type="project" value="UniProtKB-KW"/>
</dbReference>